<dbReference type="EMBL" id="GGEC01056907">
    <property type="protein sequence ID" value="MBX37391.1"/>
    <property type="molecule type" value="Transcribed_RNA"/>
</dbReference>
<dbReference type="AlphaFoldDB" id="A0A2P2N4F6"/>
<organism evidence="2">
    <name type="scientific">Rhizophora mucronata</name>
    <name type="common">Asiatic mangrove</name>
    <dbReference type="NCBI Taxonomy" id="61149"/>
    <lineage>
        <taxon>Eukaryota</taxon>
        <taxon>Viridiplantae</taxon>
        <taxon>Streptophyta</taxon>
        <taxon>Embryophyta</taxon>
        <taxon>Tracheophyta</taxon>
        <taxon>Spermatophyta</taxon>
        <taxon>Magnoliopsida</taxon>
        <taxon>eudicotyledons</taxon>
        <taxon>Gunneridae</taxon>
        <taxon>Pentapetalae</taxon>
        <taxon>rosids</taxon>
        <taxon>fabids</taxon>
        <taxon>Malpighiales</taxon>
        <taxon>Rhizophoraceae</taxon>
        <taxon>Rhizophora</taxon>
    </lineage>
</organism>
<sequence>MAPLKLRNISQPKLRAYVRRKSNKYSREDSDYAPE</sequence>
<feature type="region of interest" description="Disordered" evidence="1">
    <location>
        <begin position="15"/>
        <end position="35"/>
    </location>
</feature>
<name>A0A2P2N4F6_RHIMU</name>
<proteinExistence type="predicted"/>
<accession>A0A2P2N4F6</accession>
<evidence type="ECO:0000256" key="1">
    <source>
        <dbReference type="SAM" id="MobiDB-lite"/>
    </source>
</evidence>
<reference evidence="2" key="1">
    <citation type="submission" date="2018-02" db="EMBL/GenBank/DDBJ databases">
        <title>Rhizophora mucronata_Transcriptome.</title>
        <authorList>
            <person name="Meera S.P."/>
            <person name="Sreeshan A."/>
            <person name="Augustine A."/>
        </authorList>
    </citation>
    <scope>NUCLEOTIDE SEQUENCE</scope>
    <source>
        <tissue evidence="2">Leaf</tissue>
    </source>
</reference>
<feature type="compositionally biased region" description="Basic and acidic residues" evidence="1">
    <location>
        <begin position="25"/>
        <end position="35"/>
    </location>
</feature>
<evidence type="ECO:0000313" key="2">
    <source>
        <dbReference type="EMBL" id="MBX37391.1"/>
    </source>
</evidence>
<protein>
    <submittedName>
        <fullName evidence="2">Uncharacterized protein</fullName>
    </submittedName>
</protein>